<keyword evidence="6" id="KW-1133">Transmembrane helix</keyword>
<dbReference type="EMBL" id="BONZ01000123">
    <property type="protein sequence ID" value="GIH21318.1"/>
    <property type="molecule type" value="Genomic_DNA"/>
</dbReference>
<evidence type="ECO:0000313" key="9">
    <source>
        <dbReference type="Proteomes" id="UP000642748"/>
    </source>
</evidence>
<feature type="domain" description="AMP-dependent synthetase/ligase" evidence="7">
    <location>
        <begin position="19"/>
        <end position="415"/>
    </location>
</feature>
<keyword evidence="3" id="KW-0276">Fatty acid metabolism</keyword>
<evidence type="ECO:0000256" key="4">
    <source>
        <dbReference type="ARBA" id="ARBA00023098"/>
    </source>
</evidence>
<protein>
    <submittedName>
        <fullName evidence="8">AMP-binding protein</fullName>
    </submittedName>
</protein>
<dbReference type="CDD" id="cd05931">
    <property type="entry name" value="FAAL"/>
    <property type="match status" value="1"/>
</dbReference>
<evidence type="ECO:0000256" key="6">
    <source>
        <dbReference type="SAM" id="Phobius"/>
    </source>
</evidence>
<feature type="compositionally biased region" description="Basic and acidic residues" evidence="5">
    <location>
        <begin position="591"/>
        <end position="603"/>
    </location>
</feature>
<dbReference type="SUPFAM" id="SSF56801">
    <property type="entry name" value="Acetyl-CoA synthetase-like"/>
    <property type="match status" value="1"/>
</dbReference>
<dbReference type="Gene3D" id="3.30.300.30">
    <property type="match status" value="1"/>
</dbReference>
<dbReference type="InterPro" id="IPR042099">
    <property type="entry name" value="ANL_N_sf"/>
</dbReference>
<dbReference type="Gene3D" id="3.40.50.12780">
    <property type="entry name" value="N-terminal domain of ligase-like"/>
    <property type="match status" value="1"/>
</dbReference>
<organism evidence="8 9">
    <name type="scientific">Rugosimonospora africana</name>
    <dbReference type="NCBI Taxonomy" id="556532"/>
    <lineage>
        <taxon>Bacteria</taxon>
        <taxon>Bacillati</taxon>
        <taxon>Actinomycetota</taxon>
        <taxon>Actinomycetes</taxon>
        <taxon>Micromonosporales</taxon>
        <taxon>Micromonosporaceae</taxon>
        <taxon>Rugosimonospora</taxon>
    </lineage>
</organism>
<dbReference type="FunFam" id="3.40.50.12780:FF:000013">
    <property type="entry name" value="Long-chain-fatty-acid--AMP ligase FadD32"/>
    <property type="match status" value="1"/>
</dbReference>
<evidence type="ECO:0000256" key="3">
    <source>
        <dbReference type="ARBA" id="ARBA00022832"/>
    </source>
</evidence>
<dbReference type="GO" id="GO:0071766">
    <property type="term" value="P:Actinobacterium-type cell wall biogenesis"/>
    <property type="evidence" value="ECO:0007669"/>
    <property type="project" value="UniProtKB-ARBA"/>
</dbReference>
<name>A0A8J3R2M0_9ACTN</name>
<gene>
    <name evidence="8" type="ORF">Raf01_94900</name>
</gene>
<evidence type="ECO:0000256" key="5">
    <source>
        <dbReference type="SAM" id="MobiDB-lite"/>
    </source>
</evidence>
<keyword evidence="2" id="KW-0436">Ligase</keyword>
<dbReference type="AlphaFoldDB" id="A0A8J3R2M0"/>
<feature type="region of interest" description="Disordered" evidence="5">
    <location>
        <begin position="579"/>
        <end position="603"/>
    </location>
</feature>
<dbReference type="Proteomes" id="UP000642748">
    <property type="component" value="Unassembled WGS sequence"/>
</dbReference>
<sequence length="603" mass="66460">MSKNSDLREASDVVTLMHENARVMHGHTAFTMVRDIDREPGGVTVSYDELDREARRIASKLQASYAPGDRMLLLYSDISRFVIAFFACLYSGMIAVPAPPPGRNTYQRRRVTSIALNAAISAVLSDSEDLPAITEWASSELPTRLDCVETDSATLGEPDSWAMPRVNRDTLALLQYTSGSTGEPKGVMVTHRNLLHNVESMRRAFGLTQSTRIGGWIPYFHDMGLIGQLLAPALLKSSCSLMSPAAFLKRPHTWLQMIDKHNVTVSAGPNFAYELCRRRIPAEKVAELDLSRWEVAVNGSEPIQASTLTAFTEHFAPAGFRARTFAPCFGLAEATLFASGAGGRPPVLRQVDTERLEDGHFEPTDPTRPQRALVSCGPPMDVQIQIVDPKSHEKLPDGMVGEIWLRGESIAVGYWRPEQDTDSVFGASVVGGDTGYLRTGDLGAIYDQELYVTGRIKEVLIIRGRNIYPQDIEGELRAKHPQLSGGTGAVFTVPSSTGRSVDDELVVTHEIRGRFDEHQLRTVAMDLRQTVAQEFGLHAACVVLLRPGGVLRTTSGKVQRSAMRQSFLADRLARRYTLKDPYSSGETTPMRSEHAEAREKPGR</sequence>
<dbReference type="InterPro" id="IPR045851">
    <property type="entry name" value="AMP-bd_C_sf"/>
</dbReference>
<dbReference type="PANTHER" id="PTHR22754">
    <property type="entry name" value="DISCO-INTERACTING PROTEIN 2 DIP2 -RELATED"/>
    <property type="match status" value="1"/>
</dbReference>
<comment type="caution">
    <text evidence="8">The sequence shown here is derived from an EMBL/GenBank/DDBJ whole genome shotgun (WGS) entry which is preliminary data.</text>
</comment>
<accession>A0A8J3R2M0</accession>
<dbReference type="GO" id="GO:0070566">
    <property type="term" value="F:adenylyltransferase activity"/>
    <property type="evidence" value="ECO:0007669"/>
    <property type="project" value="TreeGrafter"/>
</dbReference>
<evidence type="ECO:0000256" key="1">
    <source>
        <dbReference type="ARBA" id="ARBA00006432"/>
    </source>
</evidence>
<proteinExistence type="inferred from homology"/>
<feature type="transmembrane region" description="Helical" evidence="6">
    <location>
        <begin position="78"/>
        <end position="98"/>
    </location>
</feature>
<evidence type="ECO:0000259" key="7">
    <source>
        <dbReference type="Pfam" id="PF00501"/>
    </source>
</evidence>
<dbReference type="InterPro" id="IPR040097">
    <property type="entry name" value="FAAL/FAAC"/>
</dbReference>
<dbReference type="InterPro" id="IPR000873">
    <property type="entry name" value="AMP-dep_synth/lig_dom"/>
</dbReference>
<dbReference type="PANTHER" id="PTHR22754:SF32">
    <property type="entry name" value="DISCO-INTERACTING PROTEIN 2"/>
    <property type="match status" value="1"/>
</dbReference>
<evidence type="ECO:0000256" key="2">
    <source>
        <dbReference type="ARBA" id="ARBA00022598"/>
    </source>
</evidence>
<keyword evidence="6" id="KW-0472">Membrane</keyword>
<reference evidence="8" key="1">
    <citation type="submission" date="2021-01" db="EMBL/GenBank/DDBJ databases">
        <title>Whole genome shotgun sequence of Rugosimonospora africana NBRC 104875.</title>
        <authorList>
            <person name="Komaki H."/>
            <person name="Tamura T."/>
        </authorList>
    </citation>
    <scope>NUCLEOTIDE SEQUENCE</scope>
    <source>
        <strain evidence="8">NBRC 104875</strain>
    </source>
</reference>
<keyword evidence="9" id="KW-1185">Reference proteome</keyword>
<keyword evidence="4" id="KW-0443">Lipid metabolism</keyword>
<dbReference type="GO" id="GO:0005886">
    <property type="term" value="C:plasma membrane"/>
    <property type="evidence" value="ECO:0007669"/>
    <property type="project" value="TreeGrafter"/>
</dbReference>
<dbReference type="InterPro" id="IPR020845">
    <property type="entry name" value="AMP-binding_CS"/>
</dbReference>
<dbReference type="GO" id="GO:0006633">
    <property type="term" value="P:fatty acid biosynthetic process"/>
    <property type="evidence" value="ECO:0007669"/>
    <property type="project" value="TreeGrafter"/>
</dbReference>
<dbReference type="Pfam" id="PF00501">
    <property type="entry name" value="AMP-binding"/>
    <property type="match status" value="1"/>
</dbReference>
<dbReference type="GO" id="GO:0016874">
    <property type="term" value="F:ligase activity"/>
    <property type="evidence" value="ECO:0007669"/>
    <property type="project" value="UniProtKB-KW"/>
</dbReference>
<evidence type="ECO:0000313" key="8">
    <source>
        <dbReference type="EMBL" id="GIH21318.1"/>
    </source>
</evidence>
<comment type="similarity">
    <text evidence="1">Belongs to the ATP-dependent AMP-binding enzyme family.</text>
</comment>
<keyword evidence="6" id="KW-0812">Transmembrane</keyword>
<dbReference type="PROSITE" id="PS00455">
    <property type="entry name" value="AMP_BINDING"/>
    <property type="match status" value="1"/>
</dbReference>